<organism evidence="1 2">
    <name type="scientific">Clostridium botulinum</name>
    <dbReference type="NCBI Taxonomy" id="1491"/>
    <lineage>
        <taxon>Bacteria</taxon>
        <taxon>Bacillati</taxon>
        <taxon>Bacillota</taxon>
        <taxon>Clostridia</taxon>
        <taxon>Eubacteriales</taxon>
        <taxon>Clostridiaceae</taxon>
        <taxon>Clostridium</taxon>
    </lineage>
</organism>
<reference evidence="1 2" key="1">
    <citation type="submission" date="2015-07" db="EMBL/GenBank/DDBJ databases">
        <title>Draft genome sequences of 17 French Clostridium botulinum group III.</title>
        <authorList>
            <person name="Woudstra C."/>
            <person name="Le Marechal C."/>
            <person name="Souillard R."/>
            <person name="Bayon-Auboyer M.-H."/>
            <person name="Dessouter D."/>
            <person name="Fach P."/>
        </authorList>
    </citation>
    <scope>NUCLEOTIDE SEQUENCE [LARGE SCALE GENOMIC DNA]</scope>
    <source>
        <strain evidence="1 2">12LNRI-CD</strain>
    </source>
</reference>
<sequence>ATELHIKHIKSNKRYKIARKQRTKLGIYTRKRKQFLKQISNKRVRTARGLSSKSNLYKKVFDLEYELD</sequence>
<evidence type="ECO:0000313" key="1">
    <source>
        <dbReference type="EMBL" id="KOA81885.1"/>
    </source>
</evidence>
<dbReference type="AlphaFoldDB" id="A0A9Q1ZAZ3"/>
<name>A0A9Q1ZAZ3_CLOBO</name>
<accession>A0A9Q1ZAZ3</accession>
<evidence type="ECO:0000313" key="2">
    <source>
        <dbReference type="Proteomes" id="UP000037540"/>
    </source>
</evidence>
<comment type="caution">
    <text evidence="1">The sequence shown here is derived from an EMBL/GenBank/DDBJ whole genome shotgun (WGS) entry which is preliminary data.</text>
</comment>
<gene>
    <name evidence="1" type="ORF">ADU74_13895</name>
</gene>
<protein>
    <submittedName>
        <fullName evidence="1">Uncharacterized protein</fullName>
    </submittedName>
</protein>
<feature type="non-terminal residue" evidence="1">
    <location>
        <position position="1"/>
    </location>
</feature>
<dbReference type="EMBL" id="LGVR01000116">
    <property type="protein sequence ID" value="KOA81885.1"/>
    <property type="molecule type" value="Genomic_DNA"/>
</dbReference>
<dbReference type="Proteomes" id="UP000037540">
    <property type="component" value="Unassembled WGS sequence"/>
</dbReference>
<proteinExistence type="predicted"/>